<organism evidence="1">
    <name type="scientific">Tanacetum cinerariifolium</name>
    <name type="common">Dalmatian daisy</name>
    <name type="synonym">Chrysanthemum cinerariifolium</name>
    <dbReference type="NCBI Taxonomy" id="118510"/>
    <lineage>
        <taxon>Eukaryota</taxon>
        <taxon>Viridiplantae</taxon>
        <taxon>Streptophyta</taxon>
        <taxon>Embryophyta</taxon>
        <taxon>Tracheophyta</taxon>
        <taxon>Spermatophyta</taxon>
        <taxon>Magnoliopsida</taxon>
        <taxon>eudicotyledons</taxon>
        <taxon>Gunneridae</taxon>
        <taxon>Pentapetalae</taxon>
        <taxon>asterids</taxon>
        <taxon>campanulids</taxon>
        <taxon>Asterales</taxon>
        <taxon>Asteraceae</taxon>
        <taxon>Asteroideae</taxon>
        <taxon>Anthemideae</taxon>
        <taxon>Anthemidinae</taxon>
        <taxon>Tanacetum</taxon>
    </lineage>
</organism>
<feature type="non-terminal residue" evidence="1">
    <location>
        <position position="1"/>
    </location>
</feature>
<protein>
    <submittedName>
        <fullName evidence="1">Uncharacterized protein</fullName>
    </submittedName>
</protein>
<reference evidence="1" key="1">
    <citation type="journal article" date="2019" name="Sci. Rep.">
        <title>Draft genome of Tanacetum cinerariifolium, the natural source of mosquito coil.</title>
        <authorList>
            <person name="Yamashiro T."/>
            <person name="Shiraishi A."/>
            <person name="Satake H."/>
            <person name="Nakayama K."/>
        </authorList>
    </citation>
    <scope>NUCLEOTIDE SEQUENCE</scope>
</reference>
<dbReference type="EMBL" id="BKCJ010431411">
    <property type="protein sequence ID" value="GFA48021.1"/>
    <property type="molecule type" value="Genomic_DNA"/>
</dbReference>
<gene>
    <name evidence="1" type="ORF">Tci_619993</name>
</gene>
<evidence type="ECO:0000313" key="1">
    <source>
        <dbReference type="EMBL" id="GFA48021.1"/>
    </source>
</evidence>
<sequence>EVMNDYFRESWIDHLVLLLRIYVVNLSNLIKTRYLSTKTLVDDGCKGSPSPELMHIDDRDFSCEKECKIACCKSKIIQRYLVRGFLWLHSWIDLHVAFANNLTVLRSN</sequence>
<name>A0A699JQG8_TANCI</name>
<accession>A0A699JQG8</accession>
<comment type="caution">
    <text evidence="1">The sequence shown here is derived from an EMBL/GenBank/DDBJ whole genome shotgun (WGS) entry which is preliminary data.</text>
</comment>
<dbReference type="AlphaFoldDB" id="A0A699JQG8"/>
<proteinExistence type="predicted"/>